<dbReference type="GO" id="GO:0005524">
    <property type="term" value="F:ATP binding"/>
    <property type="evidence" value="ECO:0007669"/>
    <property type="project" value="UniProtKB-UniRule"/>
</dbReference>
<keyword evidence="11 12" id="KW-0131">Cell cycle</keyword>
<dbReference type="Proteomes" id="UP000190867">
    <property type="component" value="Unassembled WGS sequence"/>
</dbReference>
<dbReference type="FunFam" id="3.40.50.300:FF:000056">
    <property type="entry name" value="Cell division ATP-binding protein FtsE"/>
    <property type="match status" value="1"/>
</dbReference>
<evidence type="ECO:0000256" key="5">
    <source>
        <dbReference type="ARBA" id="ARBA00022448"/>
    </source>
</evidence>
<dbReference type="RefSeq" id="WP_078236462.1">
    <property type="nucleotide sequence ID" value="NZ_MUYA01000004.1"/>
</dbReference>
<keyword evidence="5" id="KW-0813">Transport</keyword>
<evidence type="ECO:0000256" key="3">
    <source>
        <dbReference type="ARBA" id="ARBA00005417"/>
    </source>
</evidence>
<keyword evidence="15" id="KW-1185">Reference proteome</keyword>
<dbReference type="CDD" id="cd03255">
    <property type="entry name" value="ABC_MJ0796_LolCDE_FtsE"/>
    <property type="match status" value="1"/>
</dbReference>
<keyword evidence="6 12" id="KW-1003">Cell membrane</keyword>
<organism evidence="14 15">
    <name type="scientific">Haemophilus paracuniculus</name>
    <dbReference type="NCBI Taxonomy" id="734"/>
    <lineage>
        <taxon>Bacteria</taxon>
        <taxon>Pseudomonadati</taxon>
        <taxon>Pseudomonadota</taxon>
        <taxon>Gammaproteobacteria</taxon>
        <taxon>Pasteurellales</taxon>
        <taxon>Pasteurellaceae</taxon>
        <taxon>Haemophilus</taxon>
    </lineage>
</organism>
<dbReference type="InterPro" id="IPR027417">
    <property type="entry name" value="P-loop_NTPase"/>
</dbReference>
<evidence type="ECO:0000256" key="2">
    <source>
        <dbReference type="ARBA" id="ARBA00004202"/>
    </source>
</evidence>
<dbReference type="OrthoDB" id="9802264at2"/>
<dbReference type="GO" id="GO:0005886">
    <property type="term" value="C:plasma membrane"/>
    <property type="evidence" value="ECO:0007669"/>
    <property type="project" value="UniProtKB-SubCell"/>
</dbReference>
<evidence type="ECO:0000256" key="11">
    <source>
        <dbReference type="ARBA" id="ARBA00023306"/>
    </source>
</evidence>
<evidence type="ECO:0000256" key="8">
    <source>
        <dbReference type="ARBA" id="ARBA00022741"/>
    </source>
</evidence>
<comment type="function">
    <text evidence="1">Part of the ABC transporter FtsEX involved in cellular division. Important for assembly or stability of the septal ring.</text>
</comment>
<comment type="subunit">
    <text evidence="12">Homodimer. Forms a membrane-associated complex with FtsX.</text>
</comment>
<evidence type="ECO:0000313" key="14">
    <source>
        <dbReference type="EMBL" id="OOR99873.1"/>
    </source>
</evidence>
<dbReference type="PROSITE" id="PS50893">
    <property type="entry name" value="ABC_TRANSPORTER_2"/>
    <property type="match status" value="1"/>
</dbReference>
<evidence type="ECO:0000256" key="1">
    <source>
        <dbReference type="ARBA" id="ARBA00002579"/>
    </source>
</evidence>
<dbReference type="SUPFAM" id="SSF52540">
    <property type="entry name" value="P-loop containing nucleoside triphosphate hydrolases"/>
    <property type="match status" value="1"/>
</dbReference>
<dbReference type="PANTHER" id="PTHR24220:SF470">
    <property type="entry name" value="CELL DIVISION ATP-BINDING PROTEIN FTSE"/>
    <property type="match status" value="1"/>
</dbReference>
<dbReference type="PROSITE" id="PS00211">
    <property type="entry name" value="ABC_TRANSPORTER_1"/>
    <property type="match status" value="1"/>
</dbReference>
<dbReference type="GO" id="GO:0016887">
    <property type="term" value="F:ATP hydrolysis activity"/>
    <property type="evidence" value="ECO:0007669"/>
    <property type="project" value="InterPro"/>
</dbReference>
<dbReference type="Pfam" id="PF00005">
    <property type="entry name" value="ABC_tran"/>
    <property type="match status" value="1"/>
</dbReference>
<evidence type="ECO:0000259" key="13">
    <source>
        <dbReference type="PROSITE" id="PS50893"/>
    </source>
</evidence>
<dbReference type="GO" id="GO:0051301">
    <property type="term" value="P:cell division"/>
    <property type="evidence" value="ECO:0007669"/>
    <property type="project" value="UniProtKB-UniRule"/>
</dbReference>
<comment type="caution">
    <text evidence="14">The sequence shown here is derived from an EMBL/GenBank/DDBJ whole genome shotgun (WGS) entry which is preliminary data.</text>
</comment>
<dbReference type="InterPro" id="IPR017911">
    <property type="entry name" value="MacB-like_ATP-bd"/>
</dbReference>
<evidence type="ECO:0000313" key="15">
    <source>
        <dbReference type="Proteomes" id="UP000190867"/>
    </source>
</evidence>
<dbReference type="Gene3D" id="3.40.50.300">
    <property type="entry name" value="P-loop containing nucleotide triphosphate hydrolases"/>
    <property type="match status" value="1"/>
</dbReference>
<evidence type="ECO:0000256" key="12">
    <source>
        <dbReference type="RuleBase" id="RU365094"/>
    </source>
</evidence>
<evidence type="ECO:0000256" key="9">
    <source>
        <dbReference type="ARBA" id="ARBA00022840"/>
    </source>
</evidence>
<dbReference type="InterPro" id="IPR003439">
    <property type="entry name" value="ABC_transporter-like_ATP-bd"/>
</dbReference>
<dbReference type="NCBIfam" id="TIGR02673">
    <property type="entry name" value="FtsE"/>
    <property type="match status" value="1"/>
</dbReference>
<evidence type="ECO:0000256" key="6">
    <source>
        <dbReference type="ARBA" id="ARBA00022475"/>
    </source>
</evidence>
<dbReference type="EMBL" id="MUYA01000004">
    <property type="protein sequence ID" value="OOR99873.1"/>
    <property type="molecule type" value="Genomic_DNA"/>
</dbReference>
<keyword evidence="9 12" id="KW-0067">ATP-binding</keyword>
<proteinExistence type="inferred from homology"/>
<evidence type="ECO:0000256" key="10">
    <source>
        <dbReference type="ARBA" id="ARBA00023136"/>
    </source>
</evidence>
<feature type="domain" description="ABC transporter" evidence="13">
    <location>
        <begin position="2"/>
        <end position="219"/>
    </location>
</feature>
<dbReference type="AlphaFoldDB" id="A0A1T0ATH4"/>
<comment type="similarity">
    <text evidence="3 12">Belongs to the ABC transporter superfamily.</text>
</comment>
<sequence>MIKFSNVNKAYMGGKQVALQNISFELPAGSMTYLTGHSGAGKSTLLKLIMGIERANGGQILFNGHDITRLASHEQPFLRRQIGMVHQDYRLLSDRTVLDNVSLPLIVRGISPEIVKREAYYALECVGLEAKANYLPHHLSGGEQQRVDIARAIIHRPQLLLADEPTGNLDEKLSFEIFRLFEDFNRQNGTTVLIATHDTNIIAQRPKPCLVLEQGHLRN</sequence>
<evidence type="ECO:0000256" key="7">
    <source>
        <dbReference type="ARBA" id="ARBA00022618"/>
    </source>
</evidence>
<gene>
    <name evidence="12" type="primary">ftsE</name>
    <name evidence="14" type="ORF">B0187_03450</name>
</gene>
<dbReference type="InterPro" id="IPR015854">
    <property type="entry name" value="ABC_transpr_LolD-like"/>
</dbReference>
<dbReference type="STRING" id="734.B0187_03450"/>
<comment type="subcellular location">
    <subcellularLocation>
        <location evidence="12">Cell inner membrane</location>
        <topology evidence="12">Peripheral membrane protein</topology>
        <orientation evidence="12">Cytoplasmic side</orientation>
    </subcellularLocation>
    <subcellularLocation>
        <location evidence="2">Cell membrane</location>
        <topology evidence="2">Peripheral membrane protein</topology>
    </subcellularLocation>
</comment>
<keyword evidence="7 12" id="KW-0132">Cell division</keyword>
<dbReference type="InterPro" id="IPR005286">
    <property type="entry name" value="Cell_div_FtsE"/>
</dbReference>
<keyword evidence="8 12" id="KW-0547">Nucleotide-binding</keyword>
<dbReference type="SMART" id="SM00382">
    <property type="entry name" value="AAA"/>
    <property type="match status" value="1"/>
</dbReference>
<name>A0A1T0ATH4_9PAST</name>
<reference evidence="14 15" key="1">
    <citation type="submission" date="2017-02" db="EMBL/GenBank/DDBJ databases">
        <title>Draft genome sequence of Haemophilus paracuniculus CCUG 43573 type strain.</title>
        <authorList>
            <person name="Engstrom-Jakobsson H."/>
            <person name="Salva-Serra F."/>
            <person name="Thorell K."/>
            <person name="Gonzales-Siles L."/>
            <person name="Karlsson R."/>
            <person name="Boulund F."/>
            <person name="Engstrand L."/>
            <person name="Kristiansson E."/>
            <person name="Moore E."/>
        </authorList>
    </citation>
    <scope>NUCLEOTIDE SEQUENCE [LARGE SCALE GENOMIC DNA]</scope>
    <source>
        <strain evidence="14 15">CCUG 43573</strain>
    </source>
</reference>
<dbReference type="InterPro" id="IPR003593">
    <property type="entry name" value="AAA+_ATPase"/>
</dbReference>
<dbReference type="PANTHER" id="PTHR24220">
    <property type="entry name" value="IMPORT ATP-BINDING PROTEIN"/>
    <property type="match status" value="1"/>
</dbReference>
<evidence type="ECO:0000256" key="4">
    <source>
        <dbReference type="ARBA" id="ARBA00020019"/>
    </source>
</evidence>
<dbReference type="InterPro" id="IPR017871">
    <property type="entry name" value="ABC_transporter-like_CS"/>
</dbReference>
<accession>A0A1T0ATH4</accession>
<dbReference type="GO" id="GO:0022857">
    <property type="term" value="F:transmembrane transporter activity"/>
    <property type="evidence" value="ECO:0007669"/>
    <property type="project" value="TreeGrafter"/>
</dbReference>
<keyword evidence="10 12" id="KW-0472">Membrane</keyword>
<protein>
    <recommendedName>
        <fullName evidence="4 12">Cell division ATP-binding protein FtsE</fullName>
    </recommendedName>
</protein>